<dbReference type="GO" id="GO:0005739">
    <property type="term" value="C:mitochondrion"/>
    <property type="evidence" value="ECO:0007669"/>
    <property type="project" value="InterPro"/>
</dbReference>
<evidence type="ECO:0008006" key="3">
    <source>
        <dbReference type="Google" id="ProtNLM"/>
    </source>
</evidence>
<evidence type="ECO:0000313" key="1">
    <source>
        <dbReference type="EMBL" id="THZ34775.1"/>
    </source>
</evidence>
<gene>
    <name evidence="1" type="ORF">D6C90_07587</name>
</gene>
<proteinExistence type="predicted"/>
<reference evidence="1 2" key="1">
    <citation type="submission" date="2018-10" db="EMBL/GenBank/DDBJ databases">
        <title>Fifty Aureobasidium pullulans genomes reveal a recombining polyextremotolerant generalist.</title>
        <authorList>
            <person name="Gostincar C."/>
            <person name="Turk M."/>
            <person name="Zajc J."/>
            <person name="Gunde-Cimerman N."/>
        </authorList>
    </citation>
    <scope>NUCLEOTIDE SEQUENCE [LARGE SCALE GENOMIC DNA]</scope>
    <source>
        <strain evidence="1 2">EXF-3844</strain>
    </source>
</reference>
<dbReference type="EMBL" id="QZBN01000924">
    <property type="protein sequence ID" value="THZ34775.1"/>
    <property type="molecule type" value="Genomic_DNA"/>
</dbReference>
<evidence type="ECO:0000313" key="2">
    <source>
        <dbReference type="Proteomes" id="UP000310121"/>
    </source>
</evidence>
<sequence length="67" mass="7562">MSTPRAKPLEKLITATSKCTLEGAAYGKCIAAEYQNVRKDMCAKEFMQLKNCYLARLYREAAAGRKR</sequence>
<comment type="caution">
    <text evidence="1">The sequence shown here is derived from an EMBL/GenBank/DDBJ whole genome shotgun (WGS) entry which is preliminary data.</text>
</comment>
<protein>
    <recommendedName>
        <fullName evidence="3">CHCH domain-containing protein</fullName>
    </recommendedName>
</protein>
<dbReference type="GO" id="GO:0032981">
    <property type="term" value="P:mitochondrial respiratory chain complex I assembly"/>
    <property type="evidence" value="ECO:0007669"/>
    <property type="project" value="InterPro"/>
</dbReference>
<dbReference type="PANTHER" id="PTHR34561">
    <property type="entry name" value="NADH DEHYDROGENASE [UBIQUINONE] 1 ALPHA SUBCOMPLEX ASSEMBLY FACTOR 8"/>
    <property type="match status" value="1"/>
</dbReference>
<dbReference type="PANTHER" id="PTHR34561:SF1">
    <property type="entry name" value="NADH DEHYDROGENASE [UBIQUINONE] 1 ALPHA SUBCOMPLEX ASSEMBLY FACTOR 8"/>
    <property type="match status" value="1"/>
</dbReference>
<dbReference type="Proteomes" id="UP000310121">
    <property type="component" value="Unassembled WGS sequence"/>
</dbReference>
<dbReference type="AlphaFoldDB" id="A0A4S9UBC0"/>
<organism evidence="1 2">
    <name type="scientific">Aureobasidium pullulans</name>
    <name type="common">Black yeast</name>
    <name type="synonym">Pullularia pullulans</name>
    <dbReference type="NCBI Taxonomy" id="5580"/>
    <lineage>
        <taxon>Eukaryota</taxon>
        <taxon>Fungi</taxon>
        <taxon>Dikarya</taxon>
        <taxon>Ascomycota</taxon>
        <taxon>Pezizomycotina</taxon>
        <taxon>Dothideomycetes</taxon>
        <taxon>Dothideomycetidae</taxon>
        <taxon>Dothideales</taxon>
        <taxon>Saccotheciaceae</taxon>
        <taxon>Aureobasidium</taxon>
    </lineage>
</organism>
<name>A0A4S9UBC0_AURPU</name>
<accession>A0A4S9UBC0</accession>
<dbReference type="InterPro" id="IPR034595">
    <property type="entry name" value="NDUFAF8"/>
</dbReference>